<gene>
    <name evidence="1" type="ORF">C7U55_07525</name>
</gene>
<accession>A0A2T3FY32</accession>
<dbReference type="InterPro" id="IPR044668">
    <property type="entry name" value="PuuD-like"/>
</dbReference>
<dbReference type="AlphaFoldDB" id="A0A2T3FY32"/>
<dbReference type="PANTHER" id="PTHR43235:SF1">
    <property type="entry name" value="GLUTAMINE AMIDOTRANSFERASE PB2B2.05-RELATED"/>
    <property type="match status" value="1"/>
</dbReference>
<name>A0A2T3FY32_9FIRM</name>
<dbReference type="GO" id="GO:0016811">
    <property type="term" value="F:hydrolase activity, acting on carbon-nitrogen (but not peptide) bonds, in linear amides"/>
    <property type="evidence" value="ECO:0007669"/>
    <property type="project" value="InterPro"/>
</dbReference>
<proteinExistence type="predicted"/>
<dbReference type="RefSeq" id="WP_106988050.1">
    <property type="nucleotide sequence ID" value="NZ_PYLP01000008.1"/>
</dbReference>
<dbReference type="CDD" id="cd01745">
    <property type="entry name" value="GATase1_2"/>
    <property type="match status" value="1"/>
</dbReference>
<organism evidence="1 2">
    <name type="scientific">Faecalibacillus faecis</name>
    <dbReference type="NCBI Taxonomy" id="1982628"/>
    <lineage>
        <taxon>Bacteria</taxon>
        <taxon>Bacillati</taxon>
        <taxon>Bacillota</taxon>
        <taxon>Erysipelotrichia</taxon>
        <taxon>Erysipelotrichales</taxon>
        <taxon>Coprobacillaceae</taxon>
        <taxon>Faecalibacillus</taxon>
    </lineage>
</organism>
<dbReference type="InterPro" id="IPR029062">
    <property type="entry name" value="Class_I_gatase-like"/>
</dbReference>
<protein>
    <submittedName>
        <fullName evidence="1">Amidotransferase</fullName>
    </submittedName>
</protein>
<sequence>MKKPIIALTPLVDQEQESVWMLPGYLEGIIEAGGIPVMLPLIKEMDEIKEVVQRFDGFIITGGHDVDPKLYHEEKKDYCGALCKERDEMEMVLIPEIIKQDKPMMGICRGHQIINVCLGGSLYQDLDKEYKLTEVHRQPTPYDQPSHEVMILKETPLYHFLESESMFVNSCHHQAIKELSSQLLPMTYSSEKLVEAFYMPNHHYIVGYQWHPEMIYKKSVENKKIFKDFIKGCQ</sequence>
<reference evidence="2" key="1">
    <citation type="submission" date="2018-03" db="EMBL/GenBank/DDBJ databases">
        <title>Lachnoclostridium SNUG30370 gen.nov., sp.nov., isolated from human faeces.</title>
        <authorList>
            <person name="Seo B."/>
            <person name="Jeon K."/>
            <person name="Ko G."/>
        </authorList>
    </citation>
    <scope>NUCLEOTIDE SEQUENCE [LARGE SCALE GENOMIC DNA]</scope>
    <source>
        <strain evidence="2">SNUG30370</strain>
    </source>
</reference>
<keyword evidence="2" id="KW-1185">Reference proteome</keyword>
<dbReference type="Proteomes" id="UP000241201">
    <property type="component" value="Unassembled WGS sequence"/>
</dbReference>
<dbReference type="InterPro" id="IPR011697">
    <property type="entry name" value="Peptidase_C26"/>
</dbReference>
<dbReference type="GO" id="GO:0005829">
    <property type="term" value="C:cytosol"/>
    <property type="evidence" value="ECO:0007669"/>
    <property type="project" value="TreeGrafter"/>
</dbReference>
<dbReference type="PROSITE" id="PS51273">
    <property type="entry name" value="GATASE_TYPE_1"/>
    <property type="match status" value="1"/>
</dbReference>
<evidence type="ECO:0000313" key="2">
    <source>
        <dbReference type="Proteomes" id="UP000241201"/>
    </source>
</evidence>
<dbReference type="SUPFAM" id="SSF52317">
    <property type="entry name" value="Class I glutamine amidotransferase-like"/>
    <property type="match status" value="1"/>
</dbReference>
<dbReference type="Pfam" id="PF07722">
    <property type="entry name" value="Peptidase_C26"/>
    <property type="match status" value="1"/>
</dbReference>
<dbReference type="EMBL" id="PYLP01000008">
    <property type="protein sequence ID" value="PST40170.1"/>
    <property type="molecule type" value="Genomic_DNA"/>
</dbReference>
<dbReference type="Gene3D" id="3.40.50.880">
    <property type="match status" value="1"/>
</dbReference>
<keyword evidence="1" id="KW-0808">Transferase</keyword>
<evidence type="ECO:0000313" key="1">
    <source>
        <dbReference type="EMBL" id="PST40170.1"/>
    </source>
</evidence>
<dbReference type="PANTHER" id="PTHR43235">
    <property type="entry name" value="GLUTAMINE AMIDOTRANSFERASE PB2B2.05-RELATED"/>
    <property type="match status" value="1"/>
</dbReference>
<dbReference type="GeneID" id="77470935"/>
<comment type="caution">
    <text evidence="1">The sequence shown here is derived from an EMBL/GenBank/DDBJ whole genome shotgun (WGS) entry which is preliminary data.</text>
</comment>
<dbReference type="GO" id="GO:0016740">
    <property type="term" value="F:transferase activity"/>
    <property type="evidence" value="ECO:0007669"/>
    <property type="project" value="UniProtKB-KW"/>
</dbReference>